<organism evidence="5 6">
    <name type="scientific">Vibrio metschnikovii</name>
    <dbReference type="NCBI Taxonomy" id="28172"/>
    <lineage>
        <taxon>Bacteria</taxon>
        <taxon>Pseudomonadati</taxon>
        <taxon>Pseudomonadota</taxon>
        <taxon>Gammaproteobacteria</taxon>
        <taxon>Vibrionales</taxon>
        <taxon>Vibrionaceae</taxon>
        <taxon>Vibrio</taxon>
    </lineage>
</organism>
<dbReference type="SUPFAM" id="SSF46894">
    <property type="entry name" value="C-terminal effector domain of the bipartite response regulators"/>
    <property type="match status" value="1"/>
</dbReference>
<dbReference type="InterPro" id="IPR001867">
    <property type="entry name" value="OmpR/PhoB-type_DNA-bd"/>
</dbReference>
<dbReference type="InterPro" id="IPR016032">
    <property type="entry name" value="Sig_transdc_resp-reg_C-effctor"/>
</dbReference>
<dbReference type="Proteomes" id="UP000615796">
    <property type="component" value="Unassembled WGS sequence"/>
</dbReference>
<reference evidence="5" key="1">
    <citation type="submission" date="2020-08" db="EMBL/GenBank/DDBJ databases">
        <title>Genome Sequencing and Pan-Genome Analysis of Migratory bird Vibrio Strains, Inner Mongolia.</title>
        <authorList>
            <person name="Zheng L."/>
        </authorList>
    </citation>
    <scope>NUCLEOTIDE SEQUENCE</scope>
    <source>
        <strain evidence="5">M13F</strain>
    </source>
</reference>
<dbReference type="InterPro" id="IPR036388">
    <property type="entry name" value="WH-like_DNA-bd_sf"/>
</dbReference>
<feature type="domain" description="OmpR/PhoB-type" evidence="4">
    <location>
        <begin position="2"/>
        <end position="100"/>
    </location>
</feature>
<evidence type="ECO:0000313" key="6">
    <source>
        <dbReference type="Proteomes" id="UP000615796"/>
    </source>
</evidence>
<protein>
    <submittedName>
        <fullName evidence="5">Winged helix-turn-helix transcriptional regulator</fullName>
    </submittedName>
</protein>
<dbReference type="EMBL" id="JACRUP010000003">
    <property type="protein sequence ID" value="MBC5850899.1"/>
    <property type="molecule type" value="Genomic_DNA"/>
</dbReference>
<dbReference type="Pfam" id="PF00486">
    <property type="entry name" value="Trans_reg_C"/>
    <property type="match status" value="1"/>
</dbReference>
<dbReference type="CDD" id="cd00383">
    <property type="entry name" value="trans_reg_C"/>
    <property type="match status" value="1"/>
</dbReference>
<dbReference type="GO" id="GO:0000160">
    <property type="term" value="P:phosphorelay signal transduction system"/>
    <property type="evidence" value="ECO:0007669"/>
    <property type="project" value="InterPro"/>
</dbReference>
<evidence type="ECO:0000256" key="3">
    <source>
        <dbReference type="SAM" id="Phobius"/>
    </source>
</evidence>
<keyword evidence="3" id="KW-1133">Transmembrane helix</keyword>
<dbReference type="Gene3D" id="1.10.10.10">
    <property type="entry name" value="Winged helix-like DNA-binding domain superfamily/Winged helix DNA-binding domain"/>
    <property type="match status" value="1"/>
</dbReference>
<dbReference type="AlphaFoldDB" id="A0A9X0R7C0"/>
<feature type="transmembrane region" description="Helical" evidence="3">
    <location>
        <begin position="139"/>
        <end position="158"/>
    </location>
</feature>
<sequence>MTIQYKYADKFIFEPETFRLILEKKEIKLSHKESAVLVQLCINATRVVDRRTMLTEIWGDRESSDISLNKNILLLRRKFESIGIKNAIDTVPRVGYILKLDIETMQGDSLAHREEIIDDSINTEKLDANNSSKKAINKLIPVILILSIIIVTSIVINLTEKEKITEISLIRPNNKDNQRTIIYTNDIPENDYKKYITLSDLVNKSIHYYALISNEAISFINLDKKQNMTWQKTFLIDKNKDLSSQIKCMANYINSYEAKPLNVKNIPGMTFVRLNFYRSCSESDAFIGTMLIKSTTTDDGTSTWTQDFSFTGKNDEVLFHLKRFSRAYNSKKSMHLDIKSFTIDYVKQEALQLDFDLNRIFNQFTQDDIYLKTVDKQRKIYLSSVFGGIIFHVSTFQNNME</sequence>
<dbReference type="GO" id="GO:0006355">
    <property type="term" value="P:regulation of DNA-templated transcription"/>
    <property type="evidence" value="ECO:0007669"/>
    <property type="project" value="InterPro"/>
</dbReference>
<name>A0A9X0R7C0_VIBME</name>
<evidence type="ECO:0000256" key="1">
    <source>
        <dbReference type="ARBA" id="ARBA00023125"/>
    </source>
</evidence>
<dbReference type="RefSeq" id="WP_110166553.1">
    <property type="nucleotide sequence ID" value="NZ_JACRUP010000003.1"/>
</dbReference>
<keyword evidence="6" id="KW-1185">Reference proteome</keyword>
<dbReference type="GO" id="GO:0003677">
    <property type="term" value="F:DNA binding"/>
    <property type="evidence" value="ECO:0007669"/>
    <property type="project" value="UniProtKB-UniRule"/>
</dbReference>
<comment type="caution">
    <text evidence="5">The sequence shown here is derived from an EMBL/GenBank/DDBJ whole genome shotgun (WGS) entry which is preliminary data.</text>
</comment>
<evidence type="ECO:0000256" key="2">
    <source>
        <dbReference type="PROSITE-ProRule" id="PRU01091"/>
    </source>
</evidence>
<keyword evidence="3" id="KW-0472">Membrane</keyword>
<proteinExistence type="predicted"/>
<keyword evidence="1 2" id="KW-0238">DNA-binding</keyword>
<feature type="DNA-binding region" description="OmpR/PhoB-type" evidence="2">
    <location>
        <begin position="2"/>
        <end position="100"/>
    </location>
</feature>
<dbReference type="PROSITE" id="PS51755">
    <property type="entry name" value="OMPR_PHOB"/>
    <property type="match status" value="1"/>
</dbReference>
<dbReference type="SMART" id="SM00862">
    <property type="entry name" value="Trans_reg_C"/>
    <property type="match status" value="1"/>
</dbReference>
<evidence type="ECO:0000259" key="4">
    <source>
        <dbReference type="PROSITE" id="PS51755"/>
    </source>
</evidence>
<gene>
    <name evidence="5" type="ORF">H8Q88_07965</name>
</gene>
<keyword evidence="3" id="KW-0812">Transmembrane</keyword>
<evidence type="ECO:0000313" key="5">
    <source>
        <dbReference type="EMBL" id="MBC5850899.1"/>
    </source>
</evidence>
<accession>A0A9X0R7C0</accession>